<proteinExistence type="predicted"/>
<sequence>MPETNPEHLPLPPHVPQGQNLPFRTALTIY</sequence>
<evidence type="ECO:0000256" key="1">
    <source>
        <dbReference type="SAM" id="MobiDB-lite"/>
    </source>
</evidence>
<reference evidence="2" key="2">
    <citation type="journal article" date="2015" name="Data Brief">
        <title>Shoot transcriptome of the giant reed, Arundo donax.</title>
        <authorList>
            <person name="Barrero R.A."/>
            <person name="Guerrero F.D."/>
            <person name="Moolhuijzen P."/>
            <person name="Goolsby J.A."/>
            <person name="Tidwell J."/>
            <person name="Bellgard S.E."/>
            <person name="Bellgard M.I."/>
        </authorList>
    </citation>
    <scope>NUCLEOTIDE SEQUENCE</scope>
    <source>
        <tissue evidence="2">Shoot tissue taken approximately 20 cm above the soil surface</tissue>
    </source>
</reference>
<name>A0A0A9B6E9_ARUDO</name>
<accession>A0A0A9B6E9</accession>
<organism evidence="2">
    <name type="scientific">Arundo donax</name>
    <name type="common">Giant reed</name>
    <name type="synonym">Donax arundinaceus</name>
    <dbReference type="NCBI Taxonomy" id="35708"/>
    <lineage>
        <taxon>Eukaryota</taxon>
        <taxon>Viridiplantae</taxon>
        <taxon>Streptophyta</taxon>
        <taxon>Embryophyta</taxon>
        <taxon>Tracheophyta</taxon>
        <taxon>Spermatophyta</taxon>
        <taxon>Magnoliopsida</taxon>
        <taxon>Liliopsida</taxon>
        <taxon>Poales</taxon>
        <taxon>Poaceae</taxon>
        <taxon>PACMAD clade</taxon>
        <taxon>Arundinoideae</taxon>
        <taxon>Arundineae</taxon>
        <taxon>Arundo</taxon>
    </lineage>
</organism>
<protein>
    <submittedName>
        <fullName evidence="2">Uncharacterized protein</fullName>
    </submittedName>
</protein>
<evidence type="ECO:0000313" key="2">
    <source>
        <dbReference type="EMBL" id="JAD54897.1"/>
    </source>
</evidence>
<reference evidence="2" key="1">
    <citation type="submission" date="2014-09" db="EMBL/GenBank/DDBJ databases">
        <authorList>
            <person name="Magalhaes I.L.F."/>
            <person name="Oliveira U."/>
            <person name="Santos F.R."/>
            <person name="Vidigal T.H.D.A."/>
            <person name="Brescovit A.D."/>
            <person name="Santos A.J."/>
        </authorList>
    </citation>
    <scope>NUCLEOTIDE SEQUENCE</scope>
    <source>
        <tissue evidence="2">Shoot tissue taken approximately 20 cm above the soil surface</tissue>
    </source>
</reference>
<feature type="region of interest" description="Disordered" evidence="1">
    <location>
        <begin position="1"/>
        <end position="30"/>
    </location>
</feature>
<dbReference type="AlphaFoldDB" id="A0A0A9B6E9"/>
<dbReference type="EMBL" id="GBRH01242998">
    <property type="protein sequence ID" value="JAD54897.1"/>
    <property type="molecule type" value="Transcribed_RNA"/>
</dbReference>